<dbReference type="PANTHER" id="PTHR22550:SF5">
    <property type="entry name" value="LEUCINE ZIPPER PROTEIN 4"/>
    <property type="match status" value="1"/>
</dbReference>
<keyword evidence="2 3" id="KW-0472">Membrane</keyword>
<comment type="caution">
    <text evidence="4">The sequence shown here is derived from an EMBL/GenBank/DDBJ whole genome shotgun (WGS) entry which is preliminary data.</text>
</comment>
<keyword evidence="5" id="KW-1185">Reference proteome</keyword>
<evidence type="ECO:0000256" key="1">
    <source>
        <dbReference type="ARBA" id="ARBA00005278"/>
    </source>
</evidence>
<evidence type="ECO:0000256" key="3">
    <source>
        <dbReference type="SAM" id="Phobius"/>
    </source>
</evidence>
<proteinExistence type="inferred from homology"/>
<evidence type="ECO:0000313" key="5">
    <source>
        <dbReference type="Proteomes" id="UP000609323"/>
    </source>
</evidence>
<dbReference type="PIRSF" id="PIRSF005690">
    <property type="entry name" value="GerBA"/>
    <property type="match status" value="1"/>
</dbReference>
<dbReference type="RefSeq" id="WP_094092744.1">
    <property type="nucleotide sequence ID" value="NZ_BMHF01000016.1"/>
</dbReference>
<feature type="transmembrane region" description="Helical" evidence="3">
    <location>
        <begin position="399"/>
        <end position="420"/>
    </location>
</feature>
<gene>
    <name evidence="4" type="ORF">GCM10010917_36150</name>
</gene>
<dbReference type="InterPro" id="IPR050768">
    <property type="entry name" value="UPF0353/GerABKA_families"/>
</dbReference>
<accession>A0ABQ1GP26</accession>
<reference evidence="5" key="1">
    <citation type="journal article" date="2019" name="Int. J. Syst. Evol. Microbiol.">
        <title>The Global Catalogue of Microorganisms (GCM) 10K type strain sequencing project: providing services to taxonomists for standard genome sequencing and annotation.</title>
        <authorList>
            <consortium name="The Broad Institute Genomics Platform"/>
            <consortium name="The Broad Institute Genome Sequencing Center for Infectious Disease"/>
            <person name="Wu L."/>
            <person name="Ma J."/>
        </authorList>
    </citation>
    <scope>NUCLEOTIDE SEQUENCE [LARGE SCALE GENOMIC DNA]</scope>
    <source>
        <strain evidence="5">CGMCC 1.15044</strain>
    </source>
</reference>
<evidence type="ECO:0000256" key="2">
    <source>
        <dbReference type="ARBA" id="ARBA00023136"/>
    </source>
</evidence>
<evidence type="ECO:0000313" key="4">
    <source>
        <dbReference type="EMBL" id="GGA47632.1"/>
    </source>
</evidence>
<keyword evidence="3" id="KW-1133">Transmembrane helix</keyword>
<dbReference type="PANTHER" id="PTHR22550">
    <property type="entry name" value="SPORE GERMINATION PROTEIN"/>
    <property type="match status" value="1"/>
</dbReference>
<feature type="transmembrane region" description="Helical" evidence="3">
    <location>
        <begin position="305"/>
        <end position="324"/>
    </location>
</feature>
<comment type="similarity">
    <text evidence="1">Belongs to the GerABKA family.</text>
</comment>
<keyword evidence="3" id="KW-0812">Transmembrane</keyword>
<dbReference type="Proteomes" id="UP000609323">
    <property type="component" value="Unassembled WGS sequence"/>
</dbReference>
<sequence length="516" mass="57175">MAAGASTDQNIQNVRVKGVLSDDLTYIRQSFHHCSDLVYRTFSFPSGHQGALVFMDGLVDDTRIEEVILEPLKTGILTQYERLNLSDSDLRSLLELSLNEIQADQVKTLDMMSEIAGSICLGDTALFMQGLPMVCLISLRKSEHRAVEEPGTEMAIRGPRDGFVENLRTNTTLLRRRLPTPDLKMETMQVGRLSKTQVVIAYLDSVVMPGLTEEIKKRISRIDIDAVLDSHYIEELITDSALSIFPLILNTERPDKVTAAILEGRAAILVDNTPFALIAPTVVADSIQTREDYYQNYLVATALRWLRIWLHFSALVFPSIYVALSTYHQEMIPTNLLLSIASSREEVPFPAIVEALLMEAAFEGLREAGIRLPRAVGQAVSIVGALVIGQAAVQAGIVSATLVIVVSFTGIASFVFPLYNQGMAVRVLRFPMIVMAGFLGLYGIFLGLLILLIHLCKLRSFGVPYLSPLAPLHGRDLKDSLIRIPLWGAKYRPAFIQRANSRRMKGDLRPEPAAKK</sequence>
<dbReference type="EMBL" id="BMHF01000016">
    <property type="protein sequence ID" value="GGA47632.1"/>
    <property type="molecule type" value="Genomic_DNA"/>
</dbReference>
<feature type="transmembrane region" description="Helical" evidence="3">
    <location>
        <begin position="432"/>
        <end position="455"/>
    </location>
</feature>
<protein>
    <submittedName>
        <fullName evidence="4">Spore germination protein</fullName>
    </submittedName>
</protein>
<dbReference type="InterPro" id="IPR004995">
    <property type="entry name" value="Spore_Ger"/>
</dbReference>
<dbReference type="Pfam" id="PF03323">
    <property type="entry name" value="GerA"/>
    <property type="match status" value="1"/>
</dbReference>
<organism evidence="4 5">
    <name type="scientific">Paenibacillus physcomitrellae</name>
    <dbReference type="NCBI Taxonomy" id="1619311"/>
    <lineage>
        <taxon>Bacteria</taxon>
        <taxon>Bacillati</taxon>
        <taxon>Bacillota</taxon>
        <taxon>Bacilli</taxon>
        <taxon>Bacillales</taxon>
        <taxon>Paenibacillaceae</taxon>
        <taxon>Paenibacillus</taxon>
    </lineage>
</organism>
<name>A0ABQ1GP26_9BACL</name>